<dbReference type="GO" id="GO:0004022">
    <property type="term" value="F:alcohol dehydrogenase (NAD+) activity"/>
    <property type="evidence" value="ECO:0007669"/>
    <property type="project" value="UniProtKB-EC"/>
</dbReference>
<dbReference type="EC" id="1.1.1.1" evidence="3"/>
<feature type="domain" description="Enoyl reductase (ER)" evidence="1">
    <location>
        <begin position="12"/>
        <end position="336"/>
    </location>
</feature>
<dbReference type="InterPro" id="IPR011032">
    <property type="entry name" value="GroES-like_sf"/>
</dbReference>
<evidence type="ECO:0000313" key="5">
    <source>
        <dbReference type="Proteomes" id="UP000325785"/>
    </source>
</evidence>
<dbReference type="PATRIC" id="fig|540747.5.peg.3571"/>
<accession>A0A0T5P1L1</accession>
<sequence>MTSRLLRVTAPGGLKNLALSETEPAAATPGPGDIRVRVHASSLNYHDYMVCAIEGRAADGRIPMADGAGEVLEVGEGVEGFAVGDSVVSCFFPTWTNAADLPSNNAETPGDGIDGFARSEVTLPASWFTKSPEGWSHEEAATITTAGLTAWRALVVDGGLKAGQTVVTLGTGGVAVYAVQLAKALGARVISLSSSDAKLEKLRALGADEVINYKTTPEWGVKVRELTGGLGADHVVETGGIGSINQSVQAAKPGGHVAVIGVMSGFTGDFMLAAVLVRQVRVQGLLVGSPQHQREFVAALNATGLKPVIDRSFDLAELAEAFEYQLEARHFGKICVTI</sequence>
<dbReference type="SMART" id="SM00829">
    <property type="entry name" value="PKS_ER"/>
    <property type="match status" value="1"/>
</dbReference>
<evidence type="ECO:0000259" key="1">
    <source>
        <dbReference type="SMART" id="SM00829"/>
    </source>
</evidence>
<keyword evidence="4" id="KW-1185">Reference proteome</keyword>
<evidence type="ECO:0000313" key="4">
    <source>
        <dbReference type="Proteomes" id="UP000051401"/>
    </source>
</evidence>
<dbReference type="Proteomes" id="UP000051401">
    <property type="component" value="Unassembled WGS sequence"/>
</dbReference>
<dbReference type="SUPFAM" id="SSF50129">
    <property type="entry name" value="GroES-like"/>
    <property type="match status" value="1"/>
</dbReference>
<dbReference type="Gene3D" id="3.40.50.720">
    <property type="entry name" value="NAD(P)-binding Rossmann-like Domain"/>
    <property type="match status" value="1"/>
</dbReference>
<keyword evidence="3" id="KW-0560">Oxidoreductase</keyword>
<organism evidence="2 4">
    <name type="scientific">Roseovarius indicus</name>
    <dbReference type="NCBI Taxonomy" id="540747"/>
    <lineage>
        <taxon>Bacteria</taxon>
        <taxon>Pseudomonadati</taxon>
        <taxon>Pseudomonadota</taxon>
        <taxon>Alphaproteobacteria</taxon>
        <taxon>Rhodobacterales</taxon>
        <taxon>Roseobacteraceae</taxon>
        <taxon>Roseovarius</taxon>
    </lineage>
</organism>
<evidence type="ECO:0000313" key="2">
    <source>
        <dbReference type="EMBL" id="KRS15034.1"/>
    </source>
</evidence>
<dbReference type="RefSeq" id="WP_057821102.1">
    <property type="nucleotide sequence ID" value="NZ_CP031598.1"/>
</dbReference>
<name>A0A0T5P1L1_9RHOB</name>
<dbReference type="EMBL" id="LAXI01000029">
    <property type="protein sequence ID" value="KRS15034.1"/>
    <property type="molecule type" value="Genomic_DNA"/>
</dbReference>
<dbReference type="Gene3D" id="3.90.180.10">
    <property type="entry name" value="Medium-chain alcohol dehydrogenases, catalytic domain"/>
    <property type="match status" value="1"/>
</dbReference>
<dbReference type="OrthoDB" id="9805883at2"/>
<dbReference type="PANTHER" id="PTHR45033">
    <property type="match status" value="1"/>
</dbReference>
<evidence type="ECO:0000313" key="3">
    <source>
        <dbReference type="EMBL" id="QEW25355.1"/>
    </source>
</evidence>
<reference evidence="3 5" key="2">
    <citation type="submission" date="2018-08" db="EMBL/GenBank/DDBJ databases">
        <title>Genetic Globetrotter - A new plasmid hitch-hiking vast phylogenetic and geographic distances.</title>
        <authorList>
            <person name="Vollmers J."/>
            <person name="Petersen J."/>
        </authorList>
    </citation>
    <scope>NUCLEOTIDE SEQUENCE [LARGE SCALE GENOMIC DNA]</scope>
    <source>
        <strain evidence="3 5">DSM 26383</strain>
    </source>
</reference>
<dbReference type="InterPro" id="IPR013149">
    <property type="entry name" value="ADH-like_C"/>
</dbReference>
<dbReference type="EMBL" id="CP031598">
    <property type="protein sequence ID" value="QEW25355.1"/>
    <property type="molecule type" value="Genomic_DNA"/>
</dbReference>
<dbReference type="KEGG" id="rid:RIdsm_01141"/>
<dbReference type="Pfam" id="PF08240">
    <property type="entry name" value="ADH_N"/>
    <property type="match status" value="1"/>
</dbReference>
<protein>
    <submittedName>
        <fullName evidence="3">Alcohol dehydrogenase</fullName>
        <ecNumber evidence="3">1.1.1.1</ecNumber>
    </submittedName>
    <submittedName>
        <fullName evidence="2">NADPH:quinone oxidoreductase</fullName>
    </submittedName>
</protein>
<proteinExistence type="predicted"/>
<gene>
    <name evidence="3" type="primary">adhT_1</name>
    <name evidence="3" type="ORF">RIdsm_01141</name>
    <name evidence="2" type="ORF">XM52_26050</name>
</gene>
<dbReference type="InterPro" id="IPR013154">
    <property type="entry name" value="ADH-like_N"/>
</dbReference>
<dbReference type="InterPro" id="IPR036291">
    <property type="entry name" value="NAD(P)-bd_dom_sf"/>
</dbReference>
<dbReference type="CDD" id="cd08276">
    <property type="entry name" value="MDR7"/>
    <property type="match status" value="1"/>
</dbReference>
<dbReference type="SUPFAM" id="SSF51735">
    <property type="entry name" value="NAD(P)-binding Rossmann-fold domains"/>
    <property type="match status" value="1"/>
</dbReference>
<dbReference type="STRING" id="540747.SAMN04488031_106242"/>
<dbReference type="Pfam" id="PF00107">
    <property type="entry name" value="ADH_zinc_N"/>
    <property type="match status" value="1"/>
</dbReference>
<dbReference type="PANTHER" id="PTHR45033:SF2">
    <property type="entry name" value="ZINC-TYPE ALCOHOL DEHYDROGENASE-LIKE PROTEIN C1773.06C"/>
    <property type="match status" value="1"/>
</dbReference>
<dbReference type="Proteomes" id="UP000325785">
    <property type="component" value="Chromosome"/>
</dbReference>
<reference evidence="2 4" key="1">
    <citation type="submission" date="2015-04" db="EMBL/GenBank/DDBJ databases">
        <title>The draft genome sequence of Roseovarius indicus B108T.</title>
        <authorList>
            <person name="Li G."/>
            <person name="Lai Q."/>
            <person name="Shao Z."/>
            <person name="Yan P."/>
        </authorList>
    </citation>
    <scope>NUCLEOTIDE SEQUENCE [LARGE SCALE GENOMIC DNA]</scope>
    <source>
        <strain evidence="2 4">B108</strain>
    </source>
</reference>
<dbReference type="InterPro" id="IPR052711">
    <property type="entry name" value="Zinc_ADH-like"/>
</dbReference>
<dbReference type="AlphaFoldDB" id="A0A0T5P1L1"/>
<dbReference type="InterPro" id="IPR020843">
    <property type="entry name" value="ER"/>
</dbReference>